<reference evidence="10" key="1">
    <citation type="journal article" date="2014" name="Int. J. Syst. Evol. Microbiol.">
        <title>Complete genome sequence of Corynebacterium casei LMG S-19264T (=DSM 44701T), isolated from a smear-ripened cheese.</title>
        <authorList>
            <consortium name="US DOE Joint Genome Institute (JGI-PGF)"/>
            <person name="Walter F."/>
            <person name="Albersmeier A."/>
            <person name="Kalinowski J."/>
            <person name="Ruckert C."/>
        </authorList>
    </citation>
    <scope>NUCLEOTIDE SEQUENCE</scope>
    <source>
        <strain evidence="10">JCM 4646</strain>
    </source>
</reference>
<evidence type="ECO:0000256" key="6">
    <source>
        <dbReference type="ARBA" id="ARBA00022989"/>
    </source>
</evidence>
<dbReference type="InterPro" id="IPR000522">
    <property type="entry name" value="ABC_transptr_permease_BtuC"/>
</dbReference>
<evidence type="ECO:0000313" key="11">
    <source>
        <dbReference type="Proteomes" id="UP000617734"/>
    </source>
</evidence>
<dbReference type="AlphaFoldDB" id="A0A919FUY7"/>
<feature type="transmembrane region" description="Helical" evidence="9">
    <location>
        <begin position="49"/>
        <end position="68"/>
    </location>
</feature>
<feature type="transmembrane region" description="Helical" evidence="9">
    <location>
        <begin position="156"/>
        <end position="175"/>
    </location>
</feature>
<dbReference type="EMBL" id="BNBO01000018">
    <property type="protein sequence ID" value="GHH72908.1"/>
    <property type="molecule type" value="Genomic_DNA"/>
</dbReference>
<dbReference type="Proteomes" id="UP000617734">
    <property type="component" value="Unassembled WGS sequence"/>
</dbReference>
<keyword evidence="7 9" id="KW-0472">Membrane</keyword>
<evidence type="ECO:0000313" key="10">
    <source>
        <dbReference type="EMBL" id="GHH72908.1"/>
    </source>
</evidence>
<feature type="transmembrane region" description="Helical" evidence="9">
    <location>
        <begin position="102"/>
        <end position="120"/>
    </location>
</feature>
<reference evidence="10" key="2">
    <citation type="submission" date="2020-09" db="EMBL/GenBank/DDBJ databases">
        <authorList>
            <person name="Sun Q."/>
            <person name="Ohkuma M."/>
        </authorList>
    </citation>
    <scope>NUCLEOTIDE SEQUENCE</scope>
    <source>
        <strain evidence="10">JCM 4646</strain>
    </source>
</reference>
<proteinExistence type="inferred from homology"/>
<feature type="compositionally biased region" description="Pro residues" evidence="8">
    <location>
        <begin position="15"/>
        <end position="25"/>
    </location>
</feature>
<feature type="transmembrane region" description="Helical" evidence="9">
    <location>
        <begin position="228"/>
        <end position="249"/>
    </location>
</feature>
<dbReference type="Pfam" id="PF01032">
    <property type="entry name" value="FecCD"/>
    <property type="match status" value="1"/>
</dbReference>
<dbReference type="PANTHER" id="PTHR30472">
    <property type="entry name" value="FERRIC ENTEROBACTIN TRANSPORT SYSTEM PERMEASE PROTEIN"/>
    <property type="match status" value="1"/>
</dbReference>
<dbReference type="RefSeq" id="WP_308438385.1">
    <property type="nucleotide sequence ID" value="NZ_BNBO01000018.1"/>
</dbReference>
<keyword evidence="3" id="KW-0813">Transport</keyword>
<dbReference type="PANTHER" id="PTHR30472:SF24">
    <property type="entry name" value="FERRIC ENTEROBACTIN TRANSPORT SYSTEM PERMEASE PROTEIN FEPG"/>
    <property type="match status" value="1"/>
</dbReference>
<dbReference type="GeneID" id="95354052"/>
<dbReference type="GO" id="GO:0022857">
    <property type="term" value="F:transmembrane transporter activity"/>
    <property type="evidence" value="ECO:0007669"/>
    <property type="project" value="InterPro"/>
</dbReference>
<keyword evidence="4" id="KW-1003">Cell membrane</keyword>
<evidence type="ECO:0000256" key="4">
    <source>
        <dbReference type="ARBA" id="ARBA00022475"/>
    </source>
</evidence>
<feature type="transmembrane region" description="Helical" evidence="9">
    <location>
        <begin position="187"/>
        <end position="208"/>
    </location>
</feature>
<organism evidence="10 11">
    <name type="scientific">Kitasatospora indigofera</name>
    <dbReference type="NCBI Taxonomy" id="67307"/>
    <lineage>
        <taxon>Bacteria</taxon>
        <taxon>Bacillati</taxon>
        <taxon>Actinomycetota</taxon>
        <taxon>Actinomycetes</taxon>
        <taxon>Kitasatosporales</taxon>
        <taxon>Streptomycetaceae</taxon>
        <taxon>Kitasatospora</taxon>
    </lineage>
</organism>
<accession>A0A919FUY7</accession>
<evidence type="ECO:0000256" key="3">
    <source>
        <dbReference type="ARBA" id="ARBA00022448"/>
    </source>
</evidence>
<evidence type="ECO:0000256" key="9">
    <source>
        <dbReference type="SAM" id="Phobius"/>
    </source>
</evidence>
<protein>
    <submittedName>
        <fullName evidence="10">ABC transporter permease</fullName>
    </submittedName>
</protein>
<evidence type="ECO:0000256" key="8">
    <source>
        <dbReference type="SAM" id="MobiDB-lite"/>
    </source>
</evidence>
<comment type="subcellular location">
    <subcellularLocation>
        <location evidence="1">Cell membrane</location>
        <topology evidence="1">Multi-pass membrane protein</topology>
    </subcellularLocation>
</comment>
<feature type="region of interest" description="Disordered" evidence="8">
    <location>
        <begin position="1"/>
        <end position="25"/>
    </location>
</feature>
<dbReference type="GO" id="GO:0005886">
    <property type="term" value="C:plasma membrane"/>
    <property type="evidence" value="ECO:0007669"/>
    <property type="project" value="UniProtKB-SubCell"/>
</dbReference>
<evidence type="ECO:0000256" key="2">
    <source>
        <dbReference type="ARBA" id="ARBA00007935"/>
    </source>
</evidence>
<dbReference type="CDD" id="cd06550">
    <property type="entry name" value="TM_ABC_iron-siderophores_like"/>
    <property type="match status" value="1"/>
</dbReference>
<dbReference type="InterPro" id="IPR037294">
    <property type="entry name" value="ABC_BtuC-like"/>
</dbReference>
<keyword evidence="6 9" id="KW-1133">Transmembrane helix</keyword>
<keyword evidence="5 9" id="KW-0812">Transmembrane</keyword>
<keyword evidence="11" id="KW-1185">Reference proteome</keyword>
<evidence type="ECO:0000256" key="5">
    <source>
        <dbReference type="ARBA" id="ARBA00022692"/>
    </source>
</evidence>
<dbReference type="GO" id="GO:0033214">
    <property type="term" value="P:siderophore-iron import into cell"/>
    <property type="evidence" value="ECO:0007669"/>
    <property type="project" value="TreeGrafter"/>
</dbReference>
<name>A0A919FUY7_9ACTN</name>
<feature type="transmembrane region" description="Helical" evidence="9">
    <location>
        <begin position="344"/>
        <end position="363"/>
    </location>
</feature>
<dbReference type="SUPFAM" id="SSF81345">
    <property type="entry name" value="ABC transporter involved in vitamin B12 uptake, BtuC"/>
    <property type="match status" value="1"/>
</dbReference>
<sequence>MNGPTAVDPSATLPTSPPAGPGPGLAPVPLRAVRLPAGGSLRWHPRATLVGGLLVLALLGAVTGALTAGDYPLPVADVVDVLTGGGARADRYVVMEVRLPRLLTALLVGAALGLAGSLFQTLARNPLGSPDVIGFTVGSATGALAVILVVGGGAAAVAGGAVAGGLLTSVLVYLLARRGGTQGYRLVLVGIGVSSLLASLNAYLIARASFSDAQSAAVWLTGSLNARGWEHCGPMAVALALLLPAALLLGRPLRMLEMGDDVASSLGVRTEGVRIRLVLIGVGLTAAATAAAGPIPFVALIAPQAVRRLTRATGPNLLGSALTGALLLALSDLAAQRLLAPTQLPVGVLTGAVGGCFLIWLIVRRWRGDRA</sequence>
<feature type="transmembrane region" description="Helical" evidence="9">
    <location>
        <begin position="132"/>
        <end position="150"/>
    </location>
</feature>
<comment type="caution">
    <text evidence="10">The sequence shown here is derived from an EMBL/GenBank/DDBJ whole genome shotgun (WGS) entry which is preliminary data.</text>
</comment>
<gene>
    <name evidence="10" type="ORF">GCM10018781_36380</name>
</gene>
<evidence type="ECO:0000256" key="7">
    <source>
        <dbReference type="ARBA" id="ARBA00023136"/>
    </source>
</evidence>
<comment type="similarity">
    <text evidence="2">Belongs to the binding-protein-dependent transport system permease family. FecCD subfamily.</text>
</comment>
<dbReference type="Gene3D" id="1.10.3470.10">
    <property type="entry name" value="ABC transporter involved in vitamin B12 uptake, BtuC"/>
    <property type="match status" value="1"/>
</dbReference>
<evidence type="ECO:0000256" key="1">
    <source>
        <dbReference type="ARBA" id="ARBA00004651"/>
    </source>
</evidence>